<dbReference type="EMBL" id="UYRS01000449">
    <property type="protein sequence ID" value="VDK23277.1"/>
    <property type="molecule type" value="Genomic_DNA"/>
</dbReference>
<name>A0A3P6NNQ6_TAEAS</name>
<reference evidence="1 2" key="1">
    <citation type="submission" date="2018-11" db="EMBL/GenBank/DDBJ databases">
        <authorList>
            <consortium name="Pathogen Informatics"/>
        </authorList>
    </citation>
    <scope>NUCLEOTIDE SEQUENCE [LARGE SCALE GENOMIC DNA]</scope>
</reference>
<proteinExistence type="predicted"/>
<evidence type="ECO:0000313" key="1">
    <source>
        <dbReference type="EMBL" id="VDK23277.1"/>
    </source>
</evidence>
<organism evidence="1 2">
    <name type="scientific">Taenia asiatica</name>
    <name type="common">Asian tapeworm</name>
    <dbReference type="NCBI Taxonomy" id="60517"/>
    <lineage>
        <taxon>Eukaryota</taxon>
        <taxon>Metazoa</taxon>
        <taxon>Spiralia</taxon>
        <taxon>Lophotrochozoa</taxon>
        <taxon>Platyhelminthes</taxon>
        <taxon>Cestoda</taxon>
        <taxon>Eucestoda</taxon>
        <taxon>Cyclophyllidea</taxon>
        <taxon>Taeniidae</taxon>
        <taxon>Taenia</taxon>
    </lineage>
</organism>
<keyword evidence="2" id="KW-1185">Reference proteome</keyword>
<dbReference type="Proteomes" id="UP000282613">
    <property type="component" value="Unassembled WGS sequence"/>
</dbReference>
<protein>
    <submittedName>
        <fullName evidence="1">Uncharacterized protein</fullName>
    </submittedName>
</protein>
<gene>
    <name evidence="1" type="ORF">TASK_LOCUS1571</name>
</gene>
<dbReference type="AlphaFoldDB" id="A0A3P6NNQ6"/>
<evidence type="ECO:0000313" key="2">
    <source>
        <dbReference type="Proteomes" id="UP000282613"/>
    </source>
</evidence>
<accession>A0A3P6NNQ6</accession>
<sequence>MLSFSITSTLCEGQIGVQLLVSTDGSCFSVDLLLKPEDLL</sequence>